<dbReference type="AlphaFoldDB" id="A0A964RM89"/>
<evidence type="ECO:0000313" key="1">
    <source>
        <dbReference type="EMBL" id="MVX64257.1"/>
    </source>
</evidence>
<proteinExistence type="predicted"/>
<accession>A0A964RM89</accession>
<gene>
    <name evidence="1" type="ORF">GKZ28_11200</name>
</gene>
<organism evidence="1 2">
    <name type="scientific">Clostridium chromiireducens</name>
    <dbReference type="NCBI Taxonomy" id="225345"/>
    <lineage>
        <taxon>Bacteria</taxon>
        <taxon>Bacillati</taxon>
        <taxon>Bacillota</taxon>
        <taxon>Clostridia</taxon>
        <taxon>Eubacteriales</taxon>
        <taxon>Clostridiaceae</taxon>
        <taxon>Clostridium</taxon>
    </lineage>
</organism>
<dbReference type="RefSeq" id="WP_160359250.1">
    <property type="nucleotide sequence ID" value="NZ_WSRQ01000015.1"/>
</dbReference>
<evidence type="ECO:0000313" key="2">
    <source>
        <dbReference type="Proteomes" id="UP000656077"/>
    </source>
</evidence>
<reference evidence="1" key="1">
    <citation type="submission" date="2019-12" db="EMBL/GenBank/DDBJ databases">
        <title>Microbes associate with the intestines of laboratory mice.</title>
        <authorList>
            <person name="Navarre W."/>
            <person name="Wong E."/>
        </authorList>
    </citation>
    <scope>NUCLEOTIDE SEQUENCE</scope>
    <source>
        <strain evidence="1">NM79_F5</strain>
    </source>
</reference>
<comment type="caution">
    <text evidence="1">The sequence shown here is derived from an EMBL/GenBank/DDBJ whole genome shotgun (WGS) entry which is preliminary data.</text>
</comment>
<protein>
    <submittedName>
        <fullName evidence="1">Uncharacterized protein</fullName>
    </submittedName>
</protein>
<sequence length="78" mass="9005">MDLRDIRSKGESGRLLGKVLLEKNDILISIKGRDDKEPVDEGLYSSLEPYMDENQKKIIKQIINDVYIKKMQEINPVS</sequence>
<dbReference type="Proteomes" id="UP000656077">
    <property type="component" value="Unassembled WGS sequence"/>
</dbReference>
<name>A0A964RM89_9CLOT</name>
<dbReference type="EMBL" id="WSRQ01000015">
    <property type="protein sequence ID" value="MVX64257.1"/>
    <property type="molecule type" value="Genomic_DNA"/>
</dbReference>